<reference evidence="1 2" key="1">
    <citation type="submission" date="2020-02" db="EMBL/GenBank/DDBJ databases">
        <title>Paenibacillus sp. nov., isolated from rhizosphere soil of tomato.</title>
        <authorList>
            <person name="Weon H.-Y."/>
            <person name="Lee S.A."/>
        </authorList>
    </citation>
    <scope>NUCLEOTIDE SEQUENCE [LARGE SCALE GENOMIC DNA]</scope>
    <source>
        <strain evidence="1 2">14171R-81</strain>
    </source>
</reference>
<proteinExistence type="predicted"/>
<accession>A0A6C0P1Q3</accession>
<dbReference type="Pfam" id="PF02082">
    <property type="entry name" value="Rrf2"/>
    <property type="match status" value="1"/>
</dbReference>
<gene>
    <name evidence="1" type="ORF">GZH47_17740</name>
</gene>
<dbReference type="PROSITE" id="PS51197">
    <property type="entry name" value="HTH_RRF2_2"/>
    <property type="match status" value="1"/>
</dbReference>
<evidence type="ECO:0000313" key="1">
    <source>
        <dbReference type="EMBL" id="QHW32470.1"/>
    </source>
</evidence>
<dbReference type="Proteomes" id="UP000479114">
    <property type="component" value="Chromosome"/>
</dbReference>
<name>A0A6C0P1Q3_9BACL</name>
<dbReference type="GO" id="GO:0005829">
    <property type="term" value="C:cytosol"/>
    <property type="evidence" value="ECO:0007669"/>
    <property type="project" value="TreeGrafter"/>
</dbReference>
<dbReference type="GO" id="GO:0003700">
    <property type="term" value="F:DNA-binding transcription factor activity"/>
    <property type="evidence" value="ECO:0007669"/>
    <property type="project" value="TreeGrafter"/>
</dbReference>
<dbReference type="InterPro" id="IPR036390">
    <property type="entry name" value="WH_DNA-bd_sf"/>
</dbReference>
<dbReference type="SUPFAM" id="SSF46785">
    <property type="entry name" value="Winged helix' DNA-binding domain"/>
    <property type="match status" value="1"/>
</dbReference>
<sequence>MAISSRFSVAVHVLCLLDVTHPARLTSERIAGSVNTNPVVIRRMMGMLSKAGLIRTTAGVAGAELTRDADRITLLDVYRAVRQEQQEGLFSLHEDTNPACRVGRHITSALEDTLAHAQTAMEAELAKATVKQVAGTILQREVLEDYA</sequence>
<dbReference type="PANTHER" id="PTHR33221">
    <property type="entry name" value="WINGED HELIX-TURN-HELIX TRANSCRIPTIONAL REGULATOR, RRF2 FAMILY"/>
    <property type="match status" value="1"/>
</dbReference>
<organism evidence="1 2">
    <name type="scientific">Paenibacillus rhizovicinus</name>
    <dbReference type="NCBI Taxonomy" id="2704463"/>
    <lineage>
        <taxon>Bacteria</taxon>
        <taxon>Bacillati</taxon>
        <taxon>Bacillota</taxon>
        <taxon>Bacilli</taxon>
        <taxon>Bacillales</taxon>
        <taxon>Paenibacillaceae</taxon>
        <taxon>Paenibacillus</taxon>
    </lineage>
</organism>
<dbReference type="InterPro" id="IPR000944">
    <property type="entry name" value="Tscrpt_reg_Rrf2"/>
</dbReference>
<keyword evidence="2" id="KW-1185">Reference proteome</keyword>
<evidence type="ECO:0000313" key="2">
    <source>
        <dbReference type="Proteomes" id="UP000479114"/>
    </source>
</evidence>
<dbReference type="RefSeq" id="WP_162642230.1">
    <property type="nucleotide sequence ID" value="NZ_CP048286.1"/>
</dbReference>
<dbReference type="KEGG" id="prz:GZH47_17740"/>
<dbReference type="PANTHER" id="PTHR33221:SF15">
    <property type="entry name" value="HTH-TYPE TRANSCRIPTIONAL REGULATOR YWGB-RELATED"/>
    <property type="match status" value="1"/>
</dbReference>
<dbReference type="FunFam" id="1.10.10.10:FF:000138">
    <property type="entry name" value="Rrf2 family transcriptional regulator"/>
    <property type="match status" value="1"/>
</dbReference>
<dbReference type="Gene3D" id="1.10.10.10">
    <property type="entry name" value="Winged helix-like DNA-binding domain superfamily/Winged helix DNA-binding domain"/>
    <property type="match status" value="1"/>
</dbReference>
<protein>
    <submittedName>
        <fullName evidence="1">Transcriptional regulator</fullName>
    </submittedName>
</protein>
<dbReference type="EMBL" id="CP048286">
    <property type="protein sequence ID" value="QHW32470.1"/>
    <property type="molecule type" value="Genomic_DNA"/>
</dbReference>
<dbReference type="AlphaFoldDB" id="A0A6C0P1Q3"/>
<dbReference type="InterPro" id="IPR036388">
    <property type="entry name" value="WH-like_DNA-bd_sf"/>
</dbReference>